<dbReference type="AlphaFoldDB" id="A0A928V0D7"/>
<keyword evidence="2" id="KW-0732">Signal</keyword>
<comment type="similarity">
    <text evidence="1">Belongs to the YciI family.</text>
</comment>
<feature type="signal peptide" evidence="2">
    <location>
        <begin position="1"/>
        <end position="18"/>
    </location>
</feature>
<dbReference type="Proteomes" id="UP000616201">
    <property type="component" value="Unassembled WGS sequence"/>
</dbReference>
<dbReference type="RefSeq" id="WP_196935035.1">
    <property type="nucleotide sequence ID" value="NZ_MU158698.1"/>
</dbReference>
<dbReference type="EMBL" id="PRDK01000010">
    <property type="protein sequence ID" value="MBE8715443.1"/>
    <property type="molecule type" value="Genomic_DNA"/>
</dbReference>
<proteinExistence type="inferred from homology"/>
<name>A0A928V0D7_9SPHI</name>
<gene>
    <name evidence="4" type="ORF">C4F49_17360</name>
</gene>
<keyword evidence="5" id="KW-1185">Reference proteome</keyword>
<feature type="domain" description="YCII-related" evidence="3">
    <location>
        <begin position="56"/>
        <end position="130"/>
    </location>
</feature>
<dbReference type="Gene3D" id="3.30.70.1060">
    <property type="entry name" value="Dimeric alpha+beta barrel"/>
    <property type="match status" value="1"/>
</dbReference>
<evidence type="ECO:0000313" key="4">
    <source>
        <dbReference type="EMBL" id="MBE8715443.1"/>
    </source>
</evidence>
<dbReference type="Pfam" id="PF03795">
    <property type="entry name" value="YCII"/>
    <property type="match status" value="1"/>
</dbReference>
<evidence type="ECO:0000259" key="3">
    <source>
        <dbReference type="Pfam" id="PF03795"/>
    </source>
</evidence>
<accession>A0A928V0D7</accession>
<evidence type="ECO:0000256" key="2">
    <source>
        <dbReference type="SAM" id="SignalP"/>
    </source>
</evidence>
<dbReference type="SUPFAM" id="SSF54909">
    <property type="entry name" value="Dimeric alpha+beta barrel"/>
    <property type="match status" value="1"/>
</dbReference>
<organism evidence="4 5">
    <name type="scientific">Sphingobacterium hungaricum</name>
    <dbReference type="NCBI Taxonomy" id="2082723"/>
    <lineage>
        <taxon>Bacteria</taxon>
        <taxon>Pseudomonadati</taxon>
        <taxon>Bacteroidota</taxon>
        <taxon>Sphingobacteriia</taxon>
        <taxon>Sphingobacteriales</taxon>
        <taxon>Sphingobacteriaceae</taxon>
        <taxon>Sphingobacterium</taxon>
    </lineage>
</organism>
<dbReference type="InterPro" id="IPR005545">
    <property type="entry name" value="YCII"/>
</dbReference>
<protein>
    <recommendedName>
        <fullName evidence="3">YCII-related domain-containing protein</fullName>
    </recommendedName>
</protein>
<sequence length="151" mass="16988">MKTYLLLALLLFSNKAFCQELNPKYDSALADSLGSDDYGMKYYTFVLLKTGKTIIENKEEVSNLFKGHMENIQKLADDGKLIVAGPFGKNERNYRGIFILNVKTIEEAEVLLQSDPAIKAGLLEAEITPWYGSSALPTYLENSEKVNKYSF</sequence>
<comment type="caution">
    <text evidence="4">The sequence shown here is derived from an EMBL/GenBank/DDBJ whole genome shotgun (WGS) entry which is preliminary data.</text>
</comment>
<dbReference type="InterPro" id="IPR011008">
    <property type="entry name" value="Dimeric_a/b-barrel"/>
</dbReference>
<evidence type="ECO:0000313" key="5">
    <source>
        <dbReference type="Proteomes" id="UP000616201"/>
    </source>
</evidence>
<evidence type="ECO:0000256" key="1">
    <source>
        <dbReference type="ARBA" id="ARBA00007689"/>
    </source>
</evidence>
<reference evidence="4" key="1">
    <citation type="submission" date="2018-02" db="EMBL/GenBank/DDBJ databases">
        <authorList>
            <person name="Vasarhelyi B.M."/>
            <person name="Deshmukh S."/>
            <person name="Balint B."/>
            <person name="Kukolya J."/>
        </authorList>
    </citation>
    <scope>NUCLEOTIDE SEQUENCE</scope>
    <source>
        <strain evidence="4">KB22</strain>
    </source>
</reference>
<feature type="chain" id="PRO_5037472337" description="YCII-related domain-containing protein" evidence="2">
    <location>
        <begin position="19"/>
        <end position="151"/>
    </location>
</feature>